<dbReference type="Pfam" id="PF05266">
    <property type="entry name" value="DUF724"/>
    <property type="match status" value="1"/>
</dbReference>
<dbReference type="InterPro" id="IPR008395">
    <property type="entry name" value="Agenet-like_dom"/>
</dbReference>
<dbReference type="SMR" id="A0A1D6NMX3"/>
<keyword evidence="1" id="KW-0813">Transport</keyword>
<feature type="domain" description="Agenet" evidence="4">
    <location>
        <begin position="78"/>
        <end position="140"/>
    </location>
</feature>
<feature type="domain" description="Agenet" evidence="4">
    <location>
        <begin position="23"/>
        <end position="75"/>
    </location>
</feature>
<organism evidence="5">
    <name type="scientific">Zea mays</name>
    <name type="common">Maize</name>
    <dbReference type="NCBI Taxonomy" id="4577"/>
    <lineage>
        <taxon>Eukaryota</taxon>
        <taxon>Viridiplantae</taxon>
        <taxon>Streptophyta</taxon>
        <taxon>Embryophyta</taxon>
        <taxon>Tracheophyta</taxon>
        <taxon>Spermatophyta</taxon>
        <taxon>Magnoliopsida</taxon>
        <taxon>Liliopsida</taxon>
        <taxon>Poales</taxon>
        <taxon>Poaceae</taxon>
        <taxon>PACMAD clade</taxon>
        <taxon>Panicoideae</taxon>
        <taxon>Andropogonodae</taxon>
        <taxon>Andropogoneae</taxon>
        <taxon>Tripsacinae</taxon>
        <taxon>Zea</taxon>
    </lineage>
</organism>
<evidence type="ECO:0000256" key="2">
    <source>
        <dbReference type="ARBA" id="ARBA00022604"/>
    </source>
</evidence>
<dbReference type="InterPro" id="IPR014002">
    <property type="entry name" value="Agenet_dom_plant"/>
</dbReference>
<dbReference type="PaxDb" id="4577-GRMZM2G364566_P01"/>
<evidence type="ECO:0000313" key="5">
    <source>
        <dbReference type="EMBL" id="ONM41517.1"/>
    </source>
</evidence>
<name>A0A1D6NMX3_MAIZE</name>
<dbReference type="SMART" id="SM00743">
    <property type="entry name" value="Agenet"/>
    <property type="match status" value="2"/>
</dbReference>
<evidence type="ECO:0000256" key="3">
    <source>
        <dbReference type="SAM" id="MobiDB-lite"/>
    </source>
</evidence>
<sequence length="633" mass="71753">MDRSPALEGKDAGRGSGSWPRTPRFAVGDEVEVLFTGSGFRGARFEATVTARFPDSRRYEVVGVSELRPRPPPPQPGREFELFDLVEAYNNDGWWPGVVSDIRPKRRRNQAKRFAVSLPLFREVLELSASFVRPRREFVYGSWIDAQEVLVASYKILHALVTNYLPDGTLSHASQTVHGMERLVSAKVYLSYQGGMPGNGEQWRHALRSWIRRRGETSGWVDHCVKDQTLVVVAEKKQKEELKEVLGDGRVVVTDDKKKRVQRAKKKPATFHGEGKLRGIPQYAEGSRVEVMCDKQGRVWRPATIKNMVGGTNYVVSYGNGQSSIEVLHTMFIRRPEPIQMEVEAPNDSNQMEIKNERMGMSLVVAERFHLETCTNSANDITIVSSQHPWAEPLQPVSEKSPGPSSLLHPVVMADTSAFMALAVPNSSDLSTAFSTTSLLLMPNDKMEVFQKLPQIPHFREAWNCPPELREGRALGLMVCFANMAKSIKDMRIQEEPRLYQEKMNILLEMEENGFETGPLKVRLHNLLCTRNHHMNLKSRKVRLEKEILEIEAINCGLEQRLKFLDMCIMGMEEKKYQEMKGSLDIQKTENCSLISKLQVYLCQVEESLKYAEADFCSIATAPWQPHVVPSIP</sequence>
<dbReference type="EMBL" id="CM007649">
    <property type="protein sequence ID" value="ONM41517.1"/>
    <property type="molecule type" value="Genomic_DNA"/>
</dbReference>
<evidence type="ECO:0000259" key="4">
    <source>
        <dbReference type="SMART" id="SM00743"/>
    </source>
</evidence>
<dbReference type="Pfam" id="PF05641">
    <property type="entry name" value="Agenet"/>
    <property type="match status" value="1"/>
</dbReference>
<gene>
    <name evidence="5" type="ORF">ZEAMMB73_Zm00001d044532</name>
</gene>
<dbReference type="InParanoid" id="A0A1D6NMX3"/>
<reference evidence="5" key="1">
    <citation type="submission" date="2015-12" db="EMBL/GenBank/DDBJ databases">
        <title>Update maize B73 reference genome by single molecule sequencing technologies.</title>
        <authorList>
            <consortium name="Maize Genome Sequencing Project"/>
            <person name="Ware D."/>
        </authorList>
    </citation>
    <scope>NUCLEOTIDE SEQUENCE [LARGE SCALE GENOMIC DNA]</scope>
    <source>
        <tissue evidence="5">Seedling</tissue>
    </source>
</reference>
<feature type="compositionally biased region" description="Basic and acidic residues" evidence="3">
    <location>
        <begin position="1"/>
        <end position="13"/>
    </location>
</feature>
<dbReference type="PANTHER" id="PTHR31917">
    <property type="entry name" value="AGENET DOMAIN-CONTAINING PROTEIN-RELATED"/>
    <property type="match status" value="1"/>
</dbReference>
<dbReference type="AlphaFoldDB" id="A0A1D6NMX3"/>
<dbReference type="ExpressionAtlas" id="A0A1D6NMX3">
    <property type="expression patterns" value="baseline"/>
</dbReference>
<keyword evidence="2" id="KW-0341">Growth regulation</keyword>
<protein>
    <submittedName>
        <fullName evidence="5">DUF724 domain-containing protein 2</fullName>
    </submittedName>
</protein>
<feature type="region of interest" description="Disordered" evidence="3">
    <location>
        <begin position="1"/>
        <end position="23"/>
    </location>
</feature>
<evidence type="ECO:0000256" key="1">
    <source>
        <dbReference type="ARBA" id="ARBA00022448"/>
    </source>
</evidence>
<dbReference type="OMA" id="YTECNAS"/>
<dbReference type="PANTHER" id="PTHR31917:SF150">
    <property type="entry name" value="OS01G0556800 PROTEIN"/>
    <property type="match status" value="1"/>
</dbReference>
<proteinExistence type="predicted"/>
<dbReference type="InterPro" id="IPR007930">
    <property type="entry name" value="DUF724"/>
</dbReference>
<accession>A0A1D6NMX3</accession>
<dbReference type="eggNOG" id="ENOG502QTQX">
    <property type="taxonomic scope" value="Eukaryota"/>
</dbReference>